<sequence>MQCQPGYRYPVDISSLDHGVLQGPDLQLPRRPPLQHRRRRCGPRTRHRSLGLRCVGGVASVGGESSNEETFSCDSILTTYFDPTDDWVSKCLASMPVHDYTVGSACTKEVYIITGLKVATNLHFGSEAVRKADADTRVGVNMP</sequence>
<proteinExistence type="predicted"/>
<dbReference type="InParanoid" id="E9EA14"/>
<dbReference type="AlphaFoldDB" id="E9EA14"/>
<dbReference type="eggNOG" id="ENOG502R08X">
    <property type="taxonomic scope" value="Eukaryota"/>
</dbReference>
<gene>
    <name evidence="1" type="ORF">MAC_06712</name>
</gene>
<protein>
    <submittedName>
        <fullName evidence="1">Uncharacterized protein</fullName>
    </submittedName>
</protein>
<reference evidence="1 2" key="1">
    <citation type="journal article" date="2011" name="PLoS Genet.">
        <title>Genome sequencing and comparative transcriptomics of the model entomopathogenic fungi Metarhizium anisopliae and M. acridum.</title>
        <authorList>
            <person name="Gao Q."/>
            <person name="Jin K."/>
            <person name="Ying S.H."/>
            <person name="Zhang Y."/>
            <person name="Xiao G."/>
            <person name="Shang Y."/>
            <person name="Duan Z."/>
            <person name="Hu X."/>
            <person name="Xie X.Q."/>
            <person name="Zhou G."/>
            <person name="Peng G."/>
            <person name="Luo Z."/>
            <person name="Huang W."/>
            <person name="Wang B."/>
            <person name="Fang W."/>
            <person name="Wang S."/>
            <person name="Zhong Y."/>
            <person name="Ma L.J."/>
            <person name="St Leger R.J."/>
            <person name="Zhao G.P."/>
            <person name="Pei Y."/>
            <person name="Feng M.G."/>
            <person name="Xia Y."/>
            <person name="Wang C."/>
        </authorList>
    </citation>
    <scope>NUCLEOTIDE SEQUENCE [LARGE SCALE GENOMIC DNA]</scope>
    <source>
        <strain evidence="1 2">CQMa 102</strain>
    </source>
</reference>
<name>E9EA14_METAQ</name>
<dbReference type="HOGENOM" id="CLU_1806629_0_0_1"/>
<accession>E9EA14</accession>
<organism evidence="2">
    <name type="scientific">Metarhizium acridum (strain CQMa 102)</name>
    <dbReference type="NCBI Taxonomy" id="655827"/>
    <lineage>
        <taxon>Eukaryota</taxon>
        <taxon>Fungi</taxon>
        <taxon>Dikarya</taxon>
        <taxon>Ascomycota</taxon>
        <taxon>Pezizomycotina</taxon>
        <taxon>Sordariomycetes</taxon>
        <taxon>Hypocreomycetidae</taxon>
        <taxon>Hypocreales</taxon>
        <taxon>Clavicipitaceae</taxon>
        <taxon>Metarhizium</taxon>
    </lineage>
</organism>
<dbReference type="Proteomes" id="UP000002499">
    <property type="component" value="Unassembled WGS sequence"/>
</dbReference>
<dbReference type="OrthoDB" id="4500473at2759"/>
<dbReference type="EMBL" id="GL698530">
    <property type="protein sequence ID" value="EFY87264.1"/>
    <property type="molecule type" value="Genomic_DNA"/>
</dbReference>
<keyword evidence="2" id="KW-1185">Reference proteome</keyword>
<evidence type="ECO:0000313" key="1">
    <source>
        <dbReference type="EMBL" id="EFY87264.1"/>
    </source>
</evidence>
<evidence type="ECO:0000313" key="2">
    <source>
        <dbReference type="Proteomes" id="UP000002499"/>
    </source>
</evidence>